<evidence type="ECO:0000256" key="1">
    <source>
        <dbReference type="ARBA" id="ARBA00023125"/>
    </source>
</evidence>
<feature type="domain" description="OmpR/PhoB-type" evidence="5">
    <location>
        <begin position="126"/>
        <end position="224"/>
    </location>
</feature>
<evidence type="ECO:0000259" key="5">
    <source>
        <dbReference type="PROSITE" id="PS51755"/>
    </source>
</evidence>
<reference evidence="6 7" key="1">
    <citation type="submission" date="2020-08" db="EMBL/GenBank/DDBJ databases">
        <title>Genomic Encyclopedia of Type Strains, Phase III (KMG-III): the genomes of soil and plant-associated and newly described type strains.</title>
        <authorList>
            <person name="Whitman W."/>
        </authorList>
    </citation>
    <scope>NUCLEOTIDE SEQUENCE [LARGE SCALE GENOMIC DNA]</scope>
    <source>
        <strain evidence="6 7">CECT 4462</strain>
    </source>
</reference>
<dbReference type="CDD" id="cd19935">
    <property type="entry name" value="REC_OmpR_CusR-like"/>
    <property type="match status" value="1"/>
</dbReference>
<feature type="DNA-binding region" description="OmpR/PhoB-type" evidence="3">
    <location>
        <begin position="126"/>
        <end position="224"/>
    </location>
</feature>
<organism evidence="6 7">
    <name type="scientific">Azomonas macrocytogenes</name>
    <name type="common">Azotobacter macrocytogenes</name>
    <dbReference type="NCBI Taxonomy" id="69962"/>
    <lineage>
        <taxon>Bacteria</taxon>
        <taxon>Pseudomonadati</taxon>
        <taxon>Pseudomonadota</taxon>
        <taxon>Gammaproteobacteria</taxon>
        <taxon>Pseudomonadales</taxon>
        <taxon>Pseudomonadaceae</taxon>
        <taxon>Azomonas</taxon>
    </lineage>
</organism>
<dbReference type="InterPro" id="IPR001789">
    <property type="entry name" value="Sig_transdc_resp-reg_receiver"/>
</dbReference>
<gene>
    <name evidence="6" type="ORF">FHR87_001545</name>
</gene>
<proteinExistence type="predicted"/>
<dbReference type="PROSITE" id="PS50110">
    <property type="entry name" value="RESPONSE_REGULATORY"/>
    <property type="match status" value="1"/>
</dbReference>
<protein>
    <submittedName>
        <fullName evidence="6">Two-component system OmpR family response regulator</fullName>
    </submittedName>
</protein>
<evidence type="ECO:0000259" key="4">
    <source>
        <dbReference type="PROSITE" id="PS50110"/>
    </source>
</evidence>
<dbReference type="RefSeq" id="WP_183166100.1">
    <property type="nucleotide sequence ID" value="NZ_JACHXI010000005.1"/>
</dbReference>
<dbReference type="PROSITE" id="PS51755">
    <property type="entry name" value="OMPR_PHOB"/>
    <property type="match status" value="1"/>
</dbReference>
<name>A0A839T398_AZOMA</name>
<dbReference type="Gene3D" id="3.40.50.2300">
    <property type="match status" value="1"/>
</dbReference>
<accession>A0A839T398</accession>
<evidence type="ECO:0000256" key="3">
    <source>
        <dbReference type="PROSITE-ProRule" id="PRU01091"/>
    </source>
</evidence>
<dbReference type="InterPro" id="IPR039420">
    <property type="entry name" value="WalR-like"/>
</dbReference>
<keyword evidence="1 3" id="KW-0238">DNA-binding</keyword>
<sequence>MRILVIEDDARTANYLQRGLSEAGHVVDSAAEGRTGLEQALEGIYDVLIVDRLLPGLDGVALVRQARQAGLQTPILMLSALASTLQRVEGLEAGCDDYLGKPYAFVELLARLDALLRTRHQLPGPARILRVGELQLDCAARTVVRQGRTIALQHRESLILEKLMRHSNEVVSRSMLLESAWDYVFDPLDNVIDKHIHRLRKKLDAGFAYSLIQTVAGMGYRLLERQPHTAEP</sequence>
<dbReference type="GO" id="GO:0000156">
    <property type="term" value="F:phosphorelay response regulator activity"/>
    <property type="evidence" value="ECO:0007669"/>
    <property type="project" value="TreeGrafter"/>
</dbReference>
<evidence type="ECO:0000313" key="6">
    <source>
        <dbReference type="EMBL" id="MBB3103150.1"/>
    </source>
</evidence>
<feature type="modified residue" description="4-aspartylphosphate" evidence="2">
    <location>
        <position position="51"/>
    </location>
</feature>
<keyword evidence="7" id="KW-1185">Reference proteome</keyword>
<dbReference type="GO" id="GO:0006355">
    <property type="term" value="P:regulation of DNA-templated transcription"/>
    <property type="evidence" value="ECO:0007669"/>
    <property type="project" value="InterPro"/>
</dbReference>
<dbReference type="Pfam" id="PF00486">
    <property type="entry name" value="Trans_reg_C"/>
    <property type="match status" value="1"/>
</dbReference>
<dbReference type="GO" id="GO:0005829">
    <property type="term" value="C:cytosol"/>
    <property type="evidence" value="ECO:0007669"/>
    <property type="project" value="TreeGrafter"/>
</dbReference>
<dbReference type="InterPro" id="IPR036388">
    <property type="entry name" value="WH-like_DNA-bd_sf"/>
</dbReference>
<dbReference type="Proteomes" id="UP000549250">
    <property type="component" value="Unassembled WGS sequence"/>
</dbReference>
<keyword evidence="2" id="KW-0597">Phosphoprotein</keyword>
<dbReference type="PANTHER" id="PTHR48111:SF76">
    <property type="entry name" value="TWO-COMPONENT RESPONSE REGULATOR"/>
    <property type="match status" value="1"/>
</dbReference>
<dbReference type="InterPro" id="IPR001867">
    <property type="entry name" value="OmpR/PhoB-type_DNA-bd"/>
</dbReference>
<dbReference type="InterPro" id="IPR011006">
    <property type="entry name" value="CheY-like_superfamily"/>
</dbReference>
<dbReference type="EMBL" id="JACHXI010000005">
    <property type="protein sequence ID" value="MBB3103150.1"/>
    <property type="molecule type" value="Genomic_DNA"/>
</dbReference>
<dbReference type="PANTHER" id="PTHR48111">
    <property type="entry name" value="REGULATOR OF RPOS"/>
    <property type="match status" value="1"/>
</dbReference>
<dbReference type="SMART" id="SM00448">
    <property type="entry name" value="REC"/>
    <property type="match status" value="1"/>
</dbReference>
<dbReference type="Pfam" id="PF00072">
    <property type="entry name" value="Response_reg"/>
    <property type="match status" value="1"/>
</dbReference>
<evidence type="ECO:0000313" key="7">
    <source>
        <dbReference type="Proteomes" id="UP000549250"/>
    </source>
</evidence>
<dbReference type="AlphaFoldDB" id="A0A839T398"/>
<dbReference type="GO" id="GO:0032993">
    <property type="term" value="C:protein-DNA complex"/>
    <property type="evidence" value="ECO:0007669"/>
    <property type="project" value="TreeGrafter"/>
</dbReference>
<dbReference type="SMART" id="SM00862">
    <property type="entry name" value="Trans_reg_C"/>
    <property type="match status" value="1"/>
</dbReference>
<feature type="domain" description="Response regulatory" evidence="4">
    <location>
        <begin position="2"/>
        <end position="116"/>
    </location>
</feature>
<dbReference type="Gene3D" id="1.10.10.10">
    <property type="entry name" value="Winged helix-like DNA-binding domain superfamily/Winged helix DNA-binding domain"/>
    <property type="match status" value="1"/>
</dbReference>
<dbReference type="SUPFAM" id="SSF52172">
    <property type="entry name" value="CheY-like"/>
    <property type="match status" value="1"/>
</dbReference>
<dbReference type="GO" id="GO:0000976">
    <property type="term" value="F:transcription cis-regulatory region binding"/>
    <property type="evidence" value="ECO:0007669"/>
    <property type="project" value="TreeGrafter"/>
</dbReference>
<comment type="caution">
    <text evidence="6">The sequence shown here is derived from an EMBL/GenBank/DDBJ whole genome shotgun (WGS) entry which is preliminary data.</text>
</comment>
<evidence type="ECO:0000256" key="2">
    <source>
        <dbReference type="PROSITE-ProRule" id="PRU00169"/>
    </source>
</evidence>
<dbReference type="CDD" id="cd00383">
    <property type="entry name" value="trans_reg_C"/>
    <property type="match status" value="1"/>
</dbReference>